<proteinExistence type="predicted"/>
<feature type="compositionally biased region" description="Low complexity" evidence="1">
    <location>
        <begin position="322"/>
        <end position="331"/>
    </location>
</feature>
<feature type="region of interest" description="Disordered" evidence="1">
    <location>
        <begin position="21"/>
        <end position="52"/>
    </location>
</feature>
<reference evidence="2 3" key="1">
    <citation type="submission" date="2024-09" db="EMBL/GenBank/DDBJ databases">
        <title>Itraconazole resistance in Madurella fahalii resulting from another homologue of gene encoding cytochrome P450 14-alpha sterol demethylase (CYP51).</title>
        <authorList>
            <person name="Yoshioka I."/>
            <person name="Fahal A.H."/>
            <person name="Kaneko S."/>
            <person name="Yaguchi T."/>
        </authorList>
    </citation>
    <scope>NUCLEOTIDE SEQUENCE [LARGE SCALE GENOMIC DNA]</scope>
    <source>
        <strain evidence="2 3">IFM 68171</strain>
    </source>
</reference>
<organism evidence="2 3">
    <name type="scientific">Madurella fahalii</name>
    <dbReference type="NCBI Taxonomy" id="1157608"/>
    <lineage>
        <taxon>Eukaryota</taxon>
        <taxon>Fungi</taxon>
        <taxon>Dikarya</taxon>
        <taxon>Ascomycota</taxon>
        <taxon>Pezizomycotina</taxon>
        <taxon>Sordariomycetes</taxon>
        <taxon>Sordariomycetidae</taxon>
        <taxon>Sordariales</taxon>
        <taxon>Sordariales incertae sedis</taxon>
        <taxon>Madurella</taxon>
    </lineage>
</organism>
<evidence type="ECO:0000313" key="2">
    <source>
        <dbReference type="EMBL" id="GAB1317718.1"/>
    </source>
</evidence>
<evidence type="ECO:0000313" key="3">
    <source>
        <dbReference type="Proteomes" id="UP001628179"/>
    </source>
</evidence>
<gene>
    <name evidence="2" type="ORF">MFIFM68171_07928</name>
</gene>
<dbReference type="RefSeq" id="XP_070919449.1">
    <property type="nucleotide sequence ID" value="XM_071063348.1"/>
</dbReference>
<dbReference type="EMBL" id="BAAFSV010000004">
    <property type="protein sequence ID" value="GAB1317718.1"/>
    <property type="molecule type" value="Genomic_DNA"/>
</dbReference>
<name>A0ABQ0GIY5_9PEZI</name>
<feature type="region of interest" description="Disordered" evidence="1">
    <location>
        <begin position="316"/>
        <end position="347"/>
    </location>
</feature>
<protein>
    <submittedName>
        <fullName evidence="2">Uncharacterized protein</fullName>
    </submittedName>
</protein>
<evidence type="ECO:0000256" key="1">
    <source>
        <dbReference type="SAM" id="MobiDB-lite"/>
    </source>
</evidence>
<comment type="caution">
    <text evidence="2">The sequence shown here is derived from an EMBL/GenBank/DDBJ whole genome shotgun (WGS) entry which is preliminary data.</text>
</comment>
<sequence length="390" mass="43727">MSITVGPLDFPAVANVLRRKKCAQNDPPARASSDVGKPITDGLPPKASSDVDKPERLDKILAALHHLFVSESTINDNSAEFVFHHFIVDCRDHHHITRDSPKLKALGKLIGQQLFFSFNSNTGYLRIIAQDSLSVRTLLFRHIFYSFDKSLNQFRVHGHVPENDEVDLLIGFGPDDCTVPTLAFIVADSKNTATNLMTLSDVRTVVSVGLRGLAKEDFGEDRMRRIGEKSFVTVHVLETFMDGKTRIHRVQDEKLSTPDGKIKHYLSDIVKDPTRLPQNLVRNFNDATHPNIEIPYSEILAEIRLFSIARNQLRREPPDGRATAATTSTATPINRHPGRGKRSFSTFSRPNRVSTIKFLFLPTMPRVQPAGPAQRLGRLAGVWAARLFRK</sequence>
<accession>A0ABQ0GIY5</accession>
<dbReference type="GeneID" id="98178671"/>
<keyword evidence="3" id="KW-1185">Reference proteome</keyword>
<dbReference type="Proteomes" id="UP001628179">
    <property type="component" value="Unassembled WGS sequence"/>
</dbReference>